<comment type="caution">
    <text evidence="1">The sequence shown here is derived from an EMBL/GenBank/DDBJ whole genome shotgun (WGS) entry which is preliminary data.</text>
</comment>
<dbReference type="EMBL" id="VTPC01032871">
    <property type="protein sequence ID" value="KAF2891411.1"/>
    <property type="molecule type" value="Genomic_DNA"/>
</dbReference>
<organism evidence="1 2">
    <name type="scientific">Ignelater luminosus</name>
    <name type="common">Cucubano</name>
    <name type="synonym">Pyrophorus luminosus</name>
    <dbReference type="NCBI Taxonomy" id="2038154"/>
    <lineage>
        <taxon>Eukaryota</taxon>
        <taxon>Metazoa</taxon>
        <taxon>Ecdysozoa</taxon>
        <taxon>Arthropoda</taxon>
        <taxon>Hexapoda</taxon>
        <taxon>Insecta</taxon>
        <taxon>Pterygota</taxon>
        <taxon>Neoptera</taxon>
        <taxon>Endopterygota</taxon>
        <taxon>Coleoptera</taxon>
        <taxon>Polyphaga</taxon>
        <taxon>Elateriformia</taxon>
        <taxon>Elateroidea</taxon>
        <taxon>Elateridae</taxon>
        <taxon>Agrypninae</taxon>
        <taxon>Pyrophorini</taxon>
        <taxon>Ignelater</taxon>
    </lineage>
</organism>
<sequence length="51" mass="5576">TLAKLDGNKIILDSKAPDGRSGVRTYEFTDSGYVLTMTTGDVTAKRYYSKA</sequence>
<dbReference type="SUPFAM" id="SSF50814">
    <property type="entry name" value="Lipocalins"/>
    <property type="match status" value="1"/>
</dbReference>
<reference evidence="1" key="1">
    <citation type="submission" date="2019-08" db="EMBL/GenBank/DDBJ databases">
        <title>The genome of the North American firefly Photinus pyralis.</title>
        <authorList>
            <consortium name="Photinus pyralis genome working group"/>
            <person name="Fallon T.R."/>
            <person name="Sander Lower S.E."/>
            <person name="Weng J.-K."/>
        </authorList>
    </citation>
    <scope>NUCLEOTIDE SEQUENCE</scope>
    <source>
        <strain evidence="1">TRF0915ILg1</strain>
        <tissue evidence="1">Whole body</tissue>
    </source>
</reference>
<protein>
    <submittedName>
        <fullName evidence="1">Uncharacterized protein</fullName>
    </submittedName>
</protein>
<evidence type="ECO:0000313" key="2">
    <source>
        <dbReference type="Proteomes" id="UP000801492"/>
    </source>
</evidence>
<proteinExistence type="predicted"/>
<name>A0A8K0CTM1_IGNLU</name>
<accession>A0A8K0CTM1</accession>
<feature type="non-terminal residue" evidence="1">
    <location>
        <position position="1"/>
    </location>
</feature>
<keyword evidence="2" id="KW-1185">Reference proteome</keyword>
<dbReference type="OrthoDB" id="412780at2759"/>
<evidence type="ECO:0000313" key="1">
    <source>
        <dbReference type="EMBL" id="KAF2891411.1"/>
    </source>
</evidence>
<dbReference type="InterPro" id="IPR012674">
    <property type="entry name" value="Calycin"/>
</dbReference>
<dbReference type="Gene3D" id="2.40.128.20">
    <property type="match status" value="1"/>
</dbReference>
<dbReference type="Proteomes" id="UP000801492">
    <property type="component" value="Unassembled WGS sequence"/>
</dbReference>
<gene>
    <name evidence="1" type="ORF">ILUMI_14762</name>
</gene>
<dbReference type="AlphaFoldDB" id="A0A8K0CTM1"/>